<protein>
    <recommendedName>
        <fullName evidence="5">Pentatricopeptide repeat-containing protein</fullName>
    </recommendedName>
</protein>
<dbReference type="InterPro" id="IPR011990">
    <property type="entry name" value="TPR-like_helical_dom_sf"/>
</dbReference>
<organism evidence="3 4">
    <name type="scientific">Cuscuta europaea</name>
    <name type="common">European dodder</name>
    <dbReference type="NCBI Taxonomy" id="41803"/>
    <lineage>
        <taxon>Eukaryota</taxon>
        <taxon>Viridiplantae</taxon>
        <taxon>Streptophyta</taxon>
        <taxon>Embryophyta</taxon>
        <taxon>Tracheophyta</taxon>
        <taxon>Spermatophyta</taxon>
        <taxon>Magnoliopsida</taxon>
        <taxon>eudicotyledons</taxon>
        <taxon>Gunneridae</taxon>
        <taxon>Pentapetalae</taxon>
        <taxon>asterids</taxon>
        <taxon>lamiids</taxon>
        <taxon>Solanales</taxon>
        <taxon>Convolvulaceae</taxon>
        <taxon>Cuscuteae</taxon>
        <taxon>Cuscuta</taxon>
        <taxon>Cuscuta subgen. Cuscuta</taxon>
    </lineage>
</organism>
<reference evidence="3" key="1">
    <citation type="submission" date="2022-07" db="EMBL/GenBank/DDBJ databases">
        <authorList>
            <person name="Macas J."/>
            <person name="Novak P."/>
            <person name="Neumann P."/>
        </authorList>
    </citation>
    <scope>NUCLEOTIDE SEQUENCE</scope>
</reference>
<dbReference type="NCBIfam" id="TIGR00756">
    <property type="entry name" value="PPR"/>
    <property type="match status" value="1"/>
</dbReference>
<comment type="caution">
    <text evidence="3">The sequence shown here is derived from an EMBL/GenBank/DDBJ whole genome shotgun (WGS) entry which is preliminary data.</text>
</comment>
<dbReference type="Pfam" id="PF13041">
    <property type="entry name" value="PPR_2"/>
    <property type="match status" value="1"/>
</dbReference>
<keyword evidence="1" id="KW-0677">Repeat</keyword>
<dbReference type="PANTHER" id="PTHR47205:SF1">
    <property type="entry name" value="OS07G0599000 PROTEIN"/>
    <property type="match status" value="1"/>
</dbReference>
<dbReference type="Gene3D" id="1.25.40.10">
    <property type="entry name" value="Tetratricopeptide repeat domain"/>
    <property type="match status" value="2"/>
</dbReference>
<dbReference type="OrthoDB" id="185373at2759"/>
<name>A0A9P0ZH60_CUSEU</name>
<dbReference type="PANTHER" id="PTHR47205">
    <property type="entry name" value="OS07G0599000 PROTEIN"/>
    <property type="match status" value="1"/>
</dbReference>
<gene>
    <name evidence="3" type="ORF">CEURO_LOCUS15220</name>
</gene>
<dbReference type="InterPro" id="IPR002885">
    <property type="entry name" value="PPR_rpt"/>
</dbReference>
<dbReference type="PROSITE" id="PS51375">
    <property type="entry name" value="PPR"/>
    <property type="match status" value="2"/>
</dbReference>
<evidence type="ECO:0000256" key="1">
    <source>
        <dbReference type="ARBA" id="ARBA00022737"/>
    </source>
</evidence>
<sequence length="620" mass="69593">MASMSILNRSRLLIRTASQGHRCVSTFPFLSQEAQLVDVSSPAVPPVDGSPLPPNPVTGSQMYSNNWLASTSPASSTILPLSLMQQPPSHRIQSLSQTLDAQGLIDYFSNWMTESRWQEVKQLFEFWIKSLDKNGKPNKPDVNLYNHYLRANLMLGLPVEELMKLVQHMEDFGLVPNTASQNLILKAMYQAREPIIYVEAAQQLIEWMLEVGKENKDSLPDDESFDLVIDLLFRANQTDAAFKYVDLVLKSGHTMSSNVFNQCIWKCLENNRLDALTLTSIIEKCKKSDQNKKLVPSWNLCNQLADRAIKADNSELTFSALDFFVKWIVRGQNVRPPVLLSVDEGMVVGALGTAGRNFSSKLLSGSWEVLKRSLRDSRIPNPEAYIAKINAHALMGQLQNAFASLLEFEKAYENSTNADKVELFSPFTSLKPLVLACCANGFATLDTVYYQLENLSRAEVPYKSVSALNCIILGCANIWDIDRAYQTFTAIDSSFGLTPNIHSYNALIHAFGKLGKSDEATKVYAHLMGLGVKPNATTYSLLVDAHLIKRDLKAALSVVDEMVQAEYIPTRELLKKIRRRCTREMDYEADDKVESLAKQFRIQMGAETRRNLLFELSYSG</sequence>
<evidence type="ECO:0000313" key="3">
    <source>
        <dbReference type="EMBL" id="CAH9101060.1"/>
    </source>
</evidence>
<feature type="repeat" description="PPR" evidence="2">
    <location>
        <begin position="500"/>
        <end position="534"/>
    </location>
</feature>
<evidence type="ECO:0008006" key="5">
    <source>
        <dbReference type="Google" id="ProtNLM"/>
    </source>
</evidence>
<evidence type="ECO:0000256" key="2">
    <source>
        <dbReference type="PROSITE-ProRule" id="PRU00708"/>
    </source>
</evidence>
<feature type="repeat" description="PPR" evidence="2">
    <location>
        <begin position="535"/>
        <end position="569"/>
    </location>
</feature>
<dbReference type="InterPro" id="IPR044605">
    <property type="entry name" value="At1g26460-like"/>
</dbReference>
<proteinExistence type="predicted"/>
<dbReference type="Proteomes" id="UP001152484">
    <property type="component" value="Unassembled WGS sequence"/>
</dbReference>
<dbReference type="AlphaFoldDB" id="A0A9P0ZH60"/>
<accession>A0A9P0ZH60</accession>
<dbReference type="EMBL" id="CAMAPE010000038">
    <property type="protein sequence ID" value="CAH9101060.1"/>
    <property type="molecule type" value="Genomic_DNA"/>
</dbReference>
<evidence type="ECO:0000313" key="4">
    <source>
        <dbReference type="Proteomes" id="UP001152484"/>
    </source>
</evidence>
<keyword evidence="4" id="KW-1185">Reference proteome</keyword>